<dbReference type="Proteomes" id="UP000814128">
    <property type="component" value="Unassembled WGS sequence"/>
</dbReference>
<keyword evidence="2" id="KW-1185">Reference proteome</keyword>
<reference evidence="1" key="2">
    <citation type="journal article" date="2022" name="New Phytol.">
        <title>Evolutionary transition to the ectomycorrhizal habit in the genomes of a hyperdiverse lineage of mushroom-forming fungi.</title>
        <authorList>
            <person name="Looney B."/>
            <person name="Miyauchi S."/>
            <person name="Morin E."/>
            <person name="Drula E."/>
            <person name="Courty P.E."/>
            <person name="Kohler A."/>
            <person name="Kuo A."/>
            <person name="LaButti K."/>
            <person name="Pangilinan J."/>
            <person name="Lipzen A."/>
            <person name="Riley R."/>
            <person name="Andreopoulos W."/>
            <person name="He G."/>
            <person name="Johnson J."/>
            <person name="Nolan M."/>
            <person name="Tritt A."/>
            <person name="Barry K.W."/>
            <person name="Grigoriev I.V."/>
            <person name="Nagy L.G."/>
            <person name="Hibbett D."/>
            <person name="Henrissat B."/>
            <person name="Matheny P.B."/>
            <person name="Labbe J."/>
            <person name="Martin F.M."/>
        </authorList>
    </citation>
    <scope>NUCLEOTIDE SEQUENCE</scope>
    <source>
        <strain evidence="1">EC-137</strain>
    </source>
</reference>
<comment type="caution">
    <text evidence="1">The sequence shown here is derived from an EMBL/GenBank/DDBJ whole genome shotgun (WGS) entry which is preliminary data.</text>
</comment>
<sequence length="198" mass="21310">MVVYTLSDLAYTKVIVHSLKYPHARVNGVLLGTNKGKEVEVSDAVPLLHHWTSLSPMMEIGLDLTKTYAAGRALTIVGYYEASEYVDEGVASLGKVGERVTSKIREGFTDALAIVVDSAKLGQDSDPALIPYTATSSGAFGAANPSTLQLSDAVITRALDIARNNALSDSFGDFDDHLENIRIDWLRNGAVQAALEKR</sequence>
<accession>A0ACB8QEK6</accession>
<gene>
    <name evidence="1" type="ORF">K488DRAFT_55102</name>
</gene>
<proteinExistence type="predicted"/>
<dbReference type="EMBL" id="MU273643">
    <property type="protein sequence ID" value="KAI0030035.1"/>
    <property type="molecule type" value="Genomic_DNA"/>
</dbReference>
<organism evidence="1 2">
    <name type="scientific">Vararia minispora EC-137</name>
    <dbReference type="NCBI Taxonomy" id="1314806"/>
    <lineage>
        <taxon>Eukaryota</taxon>
        <taxon>Fungi</taxon>
        <taxon>Dikarya</taxon>
        <taxon>Basidiomycota</taxon>
        <taxon>Agaricomycotina</taxon>
        <taxon>Agaricomycetes</taxon>
        <taxon>Russulales</taxon>
        <taxon>Lachnocladiaceae</taxon>
        <taxon>Vararia</taxon>
    </lineage>
</organism>
<evidence type="ECO:0000313" key="2">
    <source>
        <dbReference type="Proteomes" id="UP000814128"/>
    </source>
</evidence>
<reference evidence="1" key="1">
    <citation type="submission" date="2021-02" db="EMBL/GenBank/DDBJ databases">
        <authorList>
            <consortium name="DOE Joint Genome Institute"/>
            <person name="Ahrendt S."/>
            <person name="Looney B.P."/>
            <person name="Miyauchi S."/>
            <person name="Morin E."/>
            <person name="Drula E."/>
            <person name="Courty P.E."/>
            <person name="Chicoki N."/>
            <person name="Fauchery L."/>
            <person name="Kohler A."/>
            <person name="Kuo A."/>
            <person name="Labutti K."/>
            <person name="Pangilinan J."/>
            <person name="Lipzen A."/>
            <person name="Riley R."/>
            <person name="Andreopoulos W."/>
            <person name="He G."/>
            <person name="Johnson J."/>
            <person name="Barry K.W."/>
            <person name="Grigoriev I.V."/>
            <person name="Nagy L."/>
            <person name="Hibbett D."/>
            <person name="Henrissat B."/>
            <person name="Matheny P.B."/>
            <person name="Labbe J."/>
            <person name="Martin F."/>
        </authorList>
    </citation>
    <scope>NUCLEOTIDE SEQUENCE</scope>
    <source>
        <strain evidence="1">EC-137</strain>
    </source>
</reference>
<name>A0ACB8QEK6_9AGAM</name>
<evidence type="ECO:0000313" key="1">
    <source>
        <dbReference type="EMBL" id="KAI0030035.1"/>
    </source>
</evidence>
<protein>
    <submittedName>
        <fullName evidence="1">Uncharacterized protein</fullName>
    </submittedName>
</protein>